<organism evidence="1 2">
    <name type="scientific">Naegleria lovaniensis</name>
    <name type="common">Amoeba</name>
    <dbReference type="NCBI Taxonomy" id="51637"/>
    <lineage>
        <taxon>Eukaryota</taxon>
        <taxon>Discoba</taxon>
        <taxon>Heterolobosea</taxon>
        <taxon>Tetramitia</taxon>
        <taxon>Eutetramitia</taxon>
        <taxon>Vahlkampfiidae</taxon>
        <taxon>Naegleria</taxon>
    </lineage>
</organism>
<reference evidence="1 2" key="1">
    <citation type="journal article" date="2018" name="BMC Genomics">
        <title>The genome of Naegleria lovaniensis, the basis for a comparative approach to unravel pathogenicity factors of the human pathogenic amoeba N. fowleri.</title>
        <authorList>
            <person name="Liechti N."/>
            <person name="Schurch N."/>
            <person name="Bruggmann R."/>
            <person name="Wittwer M."/>
        </authorList>
    </citation>
    <scope>NUCLEOTIDE SEQUENCE [LARGE SCALE GENOMIC DNA]</scope>
    <source>
        <strain evidence="1 2">ATCC 30569</strain>
    </source>
</reference>
<dbReference type="Proteomes" id="UP000816034">
    <property type="component" value="Unassembled WGS sequence"/>
</dbReference>
<evidence type="ECO:0000313" key="1">
    <source>
        <dbReference type="EMBL" id="KAG2374824.1"/>
    </source>
</evidence>
<dbReference type="RefSeq" id="XP_044543998.1">
    <property type="nucleotide sequence ID" value="XM_044685942.1"/>
</dbReference>
<accession>A0AA88KFV8</accession>
<proteinExistence type="predicted"/>
<evidence type="ECO:0000313" key="2">
    <source>
        <dbReference type="Proteomes" id="UP000816034"/>
    </source>
</evidence>
<dbReference type="GeneID" id="68102855"/>
<dbReference type="EMBL" id="PYSW02000042">
    <property type="protein sequence ID" value="KAG2374824.1"/>
    <property type="molecule type" value="Genomic_DNA"/>
</dbReference>
<name>A0AA88KFV8_NAELO</name>
<dbReference type="AlphaFoldDB" id="A0AA88KFV8"/>
<gene>
    <name evidence="1" type="ORF">C9374_010401</name>
</gene>
<keyword evidence="2" id="KW-1185">Reference proteome</keyword>
<sequence>MSSKHCTFRNSYGIVPWLFIDGEWHCILQISFSSQLLDVKLDPMRGTPKNKQETPVDTAIRETLEESAHVFDFRKAKPNFQRLFKGLYHVKIVFDNDQDIETVLSGFDNNQSILEEKKRSEVNGLVLLRYKETKHPIRLADQIVEMMKTVPPFDEMRLVKMFKKTSDNGLIAFEGRTAYGFSKQETTTSKQDNTTETSWKGSSFMHKVLESDDFLLSFRKEQIVEKLIQYPQDLERVKTELAKPINKALRFEEIEQEVEARRTKQTQ</sequence>
<comment type="caution">
    <text evidence="1">The sequence shown here is derived from an EMBL/GenBank/DDBJ whole genome shotgun (WGS) entry which is preliminary data.</text>
</comment>
<protein>
    <recommendedName>
        <fullName evidence="3">Nudix hydrolase domain-containing protein</fullName>
    </recommendedName>
</protein>
<evidence type="ECO:0008006" key="3">
    <source>
        <dbReference type="Google" id="ProtNLM"/>
    </source>
</evidence>